<evidence type="ECO:0000256" key="4">
    <source>
        <dbReference type="ARBA" id="ARBA00022723"/>
    </source>
</evidence>
<dbReference type="Pfam" id="PF01352">
    <property type="entry name" value="KRAB"/>
    <property type="match status" value="1"/>
</dbReference>
<keyword evidence="10" id="KW-0804">Transcription</keyword>
<evidence type="ECO:0000256" key="3">
    <source>
        <dbReference type="ARBA" id="ARBA00006991"/>
    </source>
</evidence>
<feature type="domain" description="C2H2-type" evidence="14">
    <location>
        <begin position="246"/>
        <end position="273"/>
    </location>
</feature>
<protein>
    <submittedName>
        <fullName evidence="16">Uncharacterized protein</fullName>
    </submittedName>
</protein>
<evidence type="ECO:0000256" key="7">
    <source>
        <dbReference type="ARBA" id="ARBA00022833"/>
    </source>
</evidence>
<dbReference type="PANTHER" id="PTHR24399">
    <property type="entry name" value="ZINC FINGER AND BTB DOMAIN-CONTAINING"/>
    <property type="match status" value="1"/>
</dbReference>
<evidence type="ECO:0000259" key="14">
    <source>
        <dbReference type="PROSITE" id="PS50157"/>
    </source>
</evidence>
<dbReference type="Gene3D" id="3.30.160.60">
    <property type="entry name" value="Classic Zinc Finger"/>
    <property type="match status" value="8"/>
</dbReference>
<dbReference type="InterPro" id="IPR013087">
    <property type="entry name" value="Znf_C2H2_type"/>
</dbReference>
<accession>A0AAW0I782</accession>
<comment type="subcellular location">
    <subcellularLocation>
        <location evidence="2">Nucleus</location>
    </subcellularLocation>
</comment>
<evidence type="ECO:0000256" key="10">
    <source>
        <dbReference type="ARBA" id="ARBA00023163"/>
    </source>
</evidence>
<dbReference type="FunFam" id="3.30.160.60:FF:000912">
    <property type="entry name" value="Zinc finger protein 660"/>
    <property type="match status" value="1"/>
</dbReference>
<dbReference type="PANTHER" id="PTHR24399:SF67">
    <property type="entry name" value="ZINC FINGER PROTEIN 709-LIKE"/>
    <property type="match status" value="1"/>
</dbReference>
<keyword evidence="7" id="KW-0862">Zinc</keyword>
<keyword evidence="4" id="KW-0479">Metal-binding</keyword>
<feature type="non-terminal residue" evidence="16">
    <location>
        <position position="353"/>
    </location>
</feature>
<dbReference type="GO" id="GO:0001227">
    <property type="term" value="F:DNA-binding transcription repressor activity, RNA polymerase II-specific"/>
    <property type="evidence" value="ECO:0007669"/>
    <property type="project" value="TreeGrafter"/>
</dbReference>
<dbReference type="GO" id="GO:0001817">
    <property type="term" value="P:regulation of cytokine production"/>
    <property type="evidence" value="ECO:0007669"/>
    <property type="project" value="TreeGrafter"/>
</dbReference>
<feature type="domain" description="KRAB" evidence="15">
    <location>
        <begin position="4"/>
        <end position="88"/>
    </location>
</feature>
<dbReference type="InterPro" id="IPR036051">
    <property type="entry name" value="KRAB_dom_sf"/>
</dbReference>
<keyword evidence="17" id="KW-1185">Reference proteome</keyword>
<evidence type="ECO:0000256" key="12">
    <source>
        <dbReference type="PROSITE-ProRule" id="PRU00042"/>
    </source>
</evidence>
<keyword evidence="8" id="KW-0805">Transcription regulation</keyword>
<keyword evidence="6 12" id="KW-0863">Zinc-finger</keyword>
<keyword evidence="5" id="KW-0677">Repeat</keyword>
<name>A0AAW0I782_MYOGA</name>
<reference evidence="16 17" key="1">
    <citation type="journal article" date="2023" name="bioRxiv">
        <title>Conserved and derived expression patterns and positive selection on dental genes reveal complex evolutionary context of ever-growing rodent molars.</title>
        <authorList>
            <person name="Calamari Z.T."/>
            <person name="Song A."/>
            <person name="Cohen E."/>
            <person name="Akter M."/>
            <person name="Roy R.D."/>
            <person name="Hallikas O."/>
            <person name="Christensen M.M."/>
            <person name="Li P."/>
            <person name="Marangoni P."/>
            <person name="Jernvall J."/>
            <person name="Klein O.D."/>
        </authorList>
    </citation>
    <scope>NUCLEOTIDE SEQUENCE [LARGE SCALE GENOMIC DNA]</scope>
    <source>
        <strain evidence="16">V071</strain>
    </source>
</reference>
<evidence type="ECO:0000256" key="2">
    <source>
        <dbReference type="ARBA" id="ARBA00004123"/>
    </source>
</evidence>
<evidence type="ECO:0000259" key="15">
    <source>
        <dbReference type="PROSITE" id="PS50805"/>
    </source>
</evidence>
<dbReference type="PROSITE" id="PS00028">
    <property type="entry name" value="ZINC_FINGER_C2H2_1"/>
    <property type="match status" value="7"/>
</dbReference>
<dbReference type="SUPFAM" id="SSF109640">
    <property type="entry name" value="KRAB domain (Kruppel-associated box)"/>
    <property type="match status" value="1"/>
</dbReference>
<evidence type="ECO:0000256" key="11">
    <source>
        <dbReference type="ARBA" id="ARBA00023242"/>
    </source>
</evidence>
<proteinExistence type="inferred from homology"/>
<comment type="function">
    <text evidence="1">May be involved in transcriptional regulation.</text>
</comment>
<feature type="domain" description="C2H2-type" evidence="14">
    <location>
        <begin position="190"/>
        <end position="217"/>
    </location>
</feature>
<dbReference type="InterPro" id="IPR036236">
    <property type="entry name" value="Znf_C2H2_sf"/>
</dbReference>
<dbReference type="GO" id="GO:0002682">
    <property type="term" value="P:regulation of immune system process"/>
    <property type="evidence" value="ECO:0007669"/>
    <property type="project" value="TreeGrafter"/>
</dbReference>
<feature type="domain" description="C2H2-type" evidence="14">
    <location>
        <begin position="330"/>
        <end position="353"/>
    </location>
</feature>
<evidence type="ECO:0000256" key="6">
    <source>
        <dbReference type="ARBA" id="ARBA00022771"/>
    </source>
</evidence>
<keyword evidence="11" id="KW-0539">Nucleus</keyword>
<comment type="similarity">
    <text evidence="3">Belongs to the krueppel C2H2-type zinc-finger protein family.</text>
</comment>
<dbReference type="Proteomes" id="UP001488838">
    <property type="component" value="Unassembled WGS sequence"/>
</dbReference>
<sequence length="353" mass="39698">MDLVTFEDLTVNFTQDEWALMDSSQKNLYREVVGEIFVTLASVERLGESRRSSHYGETFSQTPDHELKKKRSTEVKLCECSVWGTVFTPHSSRKPSSAHPRQEARDSKCPQCEPAFGSYSSHISARSHTGDKPYECQEHEEAFLSFTSLGEFVVTRPEGGPHKCNVCGKGLHYPSSLRIHERIHTGEKPYRCEQCGKAFSCWGSVRRHQRTHTGEKPYKCRECGKAFSSPSGLKGHRMRHTGGGPYTCKECGKVFNSPSALRKHERTHTGERPFLCKYCGKAFICSTSVRKHERTHTGEKPYECKQCGKAFISKSGLQGHMIRHTGVGPYKCKFCGKAFGSPSAVLRHESAHV</sequence>
<comment type="caution">
    <text evidence="16">The sequence shown here is derived from an EMBL/GenBank/DDBJ whole genome shotgun (WGS) entry which is preliminary data.</text>
</comment>
<evidence type="ECO:0000256" key="8">
    <source>
        <dbReference type="ARBA" id="ARBA00023015"/>
    </source>
</evidence>
<dbReference type="InterPro" id="IPR001909">
    <property type="entry name" value="KRAB"/>
</dbReference>
<evidence type="ECO:0000256" key="5">
    <source>
        <dbReference type="ARBA" id="ARBA00022737"/>
    </source>
</evidence>
<evidence type="ECO:0000256" key="9">
    <source>
        <dbReference type="ARBA" id="ARBA00023125"/>
    </source>
</evidence>
<dbReference type="EMBL" id="JBBHLL010000205">
    <property type="protein sequence ID" value="KAK7810085.1"/>
    <property type="molecule type" value="Genomic_DNA"/>
</dbReference>
<dbReference type="FunFam" id="3.30.160.60:FF:002343">
    <property type="entry name" value="Zinc finger protein 33A"/>
    <property type="match status" value="1"/>
</dbReference>
<dbReference type="FunFam" id="3.30.160.60:FF:001014">
    <property type="entry name" value="Zinc finger protein 597"/>
    <property type="match status" value="1"/>
</dbReference>
<feature type="domain" description="C2H2-type" evidence="14">
    <location>
        <begin position="162"/>
        <end position="189"/>
    </location>
</feature>
<dbReference type="Pfam" id="PF13465">
    <property type="entry name" value="zf-H2C2_2"/>
    <property type="match status" value="1"/>
</dbReference>
<dbReference type="Pfam" id="PF00096">
    <property type="entry name" value="zf-C2H2"/>
    <property type="match status" value="4"/>
</dbReference>
<evidence type="ECO:0000256" key="13">
    <source>
        <dbReference type="SAM" id="MobiDB-lite"/>
    </source>
</evidence>
<dbReference type="AlphaFoldDB" id="A0AAW0I782"/>
<dbReference type="GO" id="GO:0008270">
    <property type="term" value="F:zinc ion binding"/>
    <property type="evidence" value="ECO:0007669"/>
    <property type="project" value="UniProtKB-KW"/>
</dbReference>
<dbReference type="GO" id="GO:0005654">
    <property type="term" value="C:nucleoplasm"/>
    <property type="evidence" value="ECO:0007669"/>
    <property type="project" value="TreeGrafter"/>
</dbReference>
<organism evidence="16 17">
    <name type="scientific">Myodes glareolus</name>
    <name type="common">Bank vole</name>
    <name type="synonym">Clethrionomys glareolus</name>
    <dbReference type="NCBI Taxonomy" id="447135"/>
    <lineage>
        <taxon>Eukaryota</taxon>
        <taxon>Metazoa</taxon>
        <taxon>Chordata</taxon>
        <taxon>Craniata</taxon>
        <taxon>Vertebrata</taxon>
        <taxon>Euteleostomi</taxon>
        <taxon>Mammalia</taxon>
        <taxon>Eutheria</taxon>
        <taxon>Euarchontoglires</taxon>
        <taxon>Glires</taxon>
        <taxon>Rodentia</taxon>
        <taxon>Myomorpha</taxon>
        <taxon>Muroidea</taxon>
        <taxon>Cricetidae</taxon>
        <taxon>Arvicolinae</taxon>
        <taxon>Myodes</taxon>
    </lineage>
</organism>
<gene>
    <name evidence="16" type="ORF">U0070_008272</name>
</gene>
<dbReference type="FunFam" id="3.30.160.60:FF:000184">
    <property type="entry name" value="Zinc finger protein 333"/>
    <property type="match status" value="2"/>
</dbReference>
<feature type="domain" description="C2H2-type" evidence="14">
    <location>
        <begin position="218"/>
        <end position="245"/>
    </location>
</feature>
<evidence type="ECO:0000313" key="17">
    <source>
        <dbReference type="Proteomes" id="UP001488838"/>
    </source>
</evidence>
<feature type="domain" description="C2H2-type" evidence="14">
    <location>
        <begin position="274"/>
        <end position="301"/>
    </location>
</feature>
<keyword evidence="9" id="KW-0238">DNA-binding</keyword>
<dbReference type="FunFam" id="3.30.160.60:FF:000193">
    <property type="entry name" value="Zinc finger protein 300"/>
    <property type="match status" value="2"/>
</dbReference>
<evidence type="ECO:0000256" key="1">
    <source>
        <dbReference type="ARBA" id="ARBA00003767"/>
    </source>
</evidence>
<dbReference type="GO" id="GO:0000978">
    <property type="term" value="F:RNA polymerase II cis-regulatory region sequence-specific DNA binding"/>
    <property type="evidence" value="ECO:0007669"/>
    <property type="project" value="TreeGrafter"/>
</dbReference>
<evidence type="ECO:0000313" key="16">
    <source>
        <dbReference type="EMBL" id="KAK7810085.1"/>
    </source>
</evidence>
<dbReference type="SUPFAM" id="SSF57667">
    <property type="entry name" value="beta-beta-alpha zinc fingers"/>
    <property type="match status" value="5"/>
</dbReference>
<dbReference type="SMART" id="SM00349">
    <property type="entry name" value="KRAB"/>
    <property type="match status" value="1"/>
</dbReference>
<dbReference type="SMART" id="SM00355">
    <property type="entry name" value="ZnF_C2H2"/>
    <property type="match status" value="7"/>
</dbReference>
<dbReference type="PROSITE" id="PS50157">
    <property type="entry name" value="ZINC_FINGER_C2H2_2"/>
    <property type="match status" value="7"/>
</dbReference>
<feature type="domain" description="C2H2-type" evidence="14">
    <location>
        <begin position="302"/>
        <end position="329"/>
    </location>
</feature>
<feature type="region of interest" description="Disordered" evidence="13">
    <location>
        <begin position="90"/>
        <end position="109"/>
    </location>
</feature>
<dbReference type="CDD" id="cd07765">
    <property type="entry name" value="KRAB_A-box"/>
    <property type="match status" value="1"/>
</dbReference>
<dbReference type="Gene3D" id="6.10.140.140">
    <property type="match status" value="1"/>
</dbReference>
<dbReference type="PROSITE" id="PS50805">
    <property type="entry name" value="KRAB"/>
    <property type="match status" value="1"/>
</dbReference>